<feature type="binding site" evidence="4">
    <location>
        <position position="89"/>
    </location>
    <ligand>
        <name>Zn(2+)</name>
        <dbReference type="ChEBI" id="CHEBI:29105"/>
    </ligand>
</feature>
<keyword evidence="6" id="KW-1185">Reference proteome</keyword>
<dbReference type="GO" id="GO:0051604">
    <property type="term" value="P:protein maturation"/>
    <property type="evidence" value="ECO:0007669"/>
    <property type="project" value="InterPro"/>
</dbReference>
<evidence type="ECO:0000256" key="4">
    <source>
        <dbReference type="HAMAP-Rule" id="MF_00213"/>
    </source>
</evidence>
<dbReference type="PANTHER" id="PTHR34535:SF3">
    <property type="entry name" value="HYDROGENASE MATURATION FACTOR HYPA"/>
    <property type="match status" value="1"/>
</dbReference>
<sequence length="138" mass="14373">MHELTIASALVEQVCDHARDRGASRVGSIRIRMGALSGIAKALHFCFPSAAKGTLCDGAVLYIDEVPLTVMCVRCDAIKTPSGHYNFRCPDCGHPTPKVITGREMQLASIELVGADAPPAGAHASAGATDNSLSSQGI</sequence>
<reference evidence="5 6" key="1">
    <citation type="journal article" date="2016" name="Environ. Microbiol.">
        <title>New Methyloceanibacter diversity from North Sea sediments includes methanotroph containing solely the soluble methane monooxygenase.</title>
        <authorList>
            <person name="Vekeman B."/>
            <person name="Kerckhof F.M."/>
            <person name="Cremers G."/>
            <person name="de Vos P."/>
            <person name="Vandamme P."/>
            <person name="Boon N."/>
            <person name="Op den Camp H.J."/>
            <person name="Heylen K."/>
        </authorList>
    </citation>
    <scope>NUCLEOTIDE SEQUENCE [LARGE SCALE GENOMIC DNA]</scope>
    <source>
        <strain evidence="5 6">R-67177</strain>
    </source>
</reference>
<feature type="binding site" evidence="4">
    <location>
        <position position="92"/>
    </location>
    <ligand>
        <name>Zn(2+)</name>
        <dbReference type="ChEBI" id="CHEBI:29105"/>
    </ligand>
</feature>
<organism evidence="5 6">
    <name type="scientific">Methyloceanibacter marginalis</name>
    <dbReference type="NCBI Taxonomy" id="1774971"/>
    <lineage>
        <taxon>Bacteria</taxon>
        <taxon>Pseudomonadati</taxon>
        <taxon>Pseudomonadota</taxon>
        <taxon>Alphaproteobacteria</taxon>
        <taxon>Hyphomicrobiales</taxon>
        <taxon>Hyphomicrobiaceae</taxon>
        <taxon>Methyloceanibacter</taxon>
    </lineage>
</organism>
<comment type="caution">
    <text evidence="5">The sequence shown here is derived from an EMBL/GenBank/DDBJ whole genome shotgun (WGS) entry which is preliminary data.</text>
</comment>
<evidence type="ECO:0000256" key="1">
    <source>
        <dbReference type="ARBA" id="ARBA00022596"/>
    </source>
</evidence>
<comment type="similarity">
    <text evidence="4">Belongs to the HypA/HybF family.</text>
</comment>
<evidence type="ECO:0000256" key="3">
    <source>
        <dbReference type="ARBA" id="ARBA00022833"/>
    </source>
</evidence>
<keyword evidence="3 4" id="KW-0862">Zinc</keyword>
<dbReference type="GO" id="GO:0016151">
    <property type="term" value="F:nickel cation binding"/>
    <property type="evidence" value="ECO:0007669"/>
    <property type="project" value="UniProtKB-UniRule"/>
</dbReference>
<dbReference type="GO" id="GO:0008270">
    <property type="term" value="F:zinc ion binding"/>
    <property type="evidence" value="ECO:0007669"/>
    <property type="project" value="UniProtKB-UniRule"/>
</dbReference>
<accession>A0A1E3WC28</accession>
<proteinExistence type="inferred from homology"/>
<evidence type="ECO:0000256" key="2">
    <source>
        <dbReference type="ARBA" id="ARBA00022723"/>
    </source>
</evidence>
<gene>
    <name evidence="4" type="primary">hypA</name>
    <name evidence="5" type="ORF">AUC71_10165</name>
</gene>
<feature type="binding site" evidence="4">
    <location>
        <position position="2"/>
    </location>
    <ligand>
        <name>Ni(2+)</name>
        <dbReference type="ChEBI" id="CHEBI:49786"/>
    </ligand>
</feature>
<comment type="function">
    <text evidence="4">Involved in the maturation of [NiFe] hydrogenases. Required for nickel insertion into the metal center of the hydrogenase.</text>
</comment>
<dbReference type="Gene3D" id="3.30.2320.80">
    <property type="match status" value="1"/>
</dbReference>
<keyword evidence="2 4" id="KW-0479">Metal-binding</keyword>
<dbReference type="HAMAP" id="MF_00213">
    <property type="entry name" value="HypA_HybF"/>
    <property type="match status" value="1"/>
</dbReference>
<feature type="binding site" evidence="4">
    <location>
        <position position="72"/>
    </location>
    <ligand>
        <name>Zn(2+)</name>
        <dbReference type="ChEBI" id="CHEBI:29105"/>
    </ligand>
</feature>
<dbReference type="AlphaFoldDB" id="A0A1E3WC28"/>
<dbReference type="RefSeq" id="WP_069623459.1">
    <property type="nucleotide sequence ID" value="NZ_LPWD01000121.1"/>
</dbReference>
<dbReference type="PANTHER" id="PTHR34535">
    <property type="entry name" value="HYDROGENASE MATURATION FACTOR HYPA"/>
    <property type="match status" value="1"/>
</dbReference>
<dbReference type="Proteomes" id="UP000095042">
    <property type="component" value="Unassembled WGS sequence"/>
</dbReference>
<dbReference type="InterPro" id="IPR000688">
    <property type="entry name" value="HypA/HybF"/>
</dbReference>
<evidence type="ECO:0000313" key="5">
    <source>
        <dbReference type="EMBL" id="ODS03341.1"/>
    </source>
</evidence>
<dbReference type="OrthoDB" id="288014at2"/>
<keyword evidence="1 4" id="KW-0533">Nickel</keyword>
<evidence type="ECO:0000313" key="6">
    <source>
        <dbReference type="Proteomes" id="UP000095042"/>
    </source>
</evidence>
<dbReference type="Pfam" id="PF01155">
    <property type="entry name" value="HypA"/>
    <property type="match status" value="1"/>
</dbReference>
<name>A0A1E3WC28_9HYPH</name>
<dbReference type="EMBL" id="LPWD01000121">
    <property type="protein sequence ID" value="ODS03341.1"/>
    <property type="molecule type" value="Genomic_DNA"/>
</dbReference>
<feature type="binding site" evidence="4">
    <location>
        <position position="75"/>
    </location>
    <ligand>
        <name>Zn(2+)</name>
        <dbReference type="ChEBI" id="CHEBI:29105"/>
    </ligand>
</feature>
<dbReference type="PIRSF" id="PIRSF004761">
    <property type="entry name" value="Hydrgn_mat_HypA"/>
    <property type="match status" value="1"/>
</dbReference>
<protein>
    <recommendedName>
        <fullName evidence="4">Hydrogenase maturation factor HypA</fullName>
    </recommendedName>
</protein>